<dbReference type="RefSeq" id="WP_187760278.1">
    <property type="nucleotide sequence ID" value="NZ_CP061038.1"/>
</dbReference>
<evidence type="ECO:0000256" key="1">
    <source>
        <dbReference type="SAM" id="Phobius"/>
    </source>
</evidence>
<dbReference type="EMBL" id="CP061038">
    <property type="protein sequence ID" value="QNQ07932.1"/>
    <property type="molecule type" value="Genomic_DNA"/>
</dbReference>
<organism evidence="3 4">
    <name type="scientific">Sphingomonas alpina</name>
    <dbReference type="NCBI Taxonomy" id="653931"/>
    <lineage>
        <taxon>Bacteria</taxon>
        <taxon>Pseudomonadati</taxon>
        <taxon>Pseudomonadota</taxon>
        <taxon>Alphaproteobacteria</taxon>
        <taxon>Sphingomonadales</taxon>
        <taxon>Sphingomonadaceae</taxon>
        <taxon>Sphingomonas</taxon>
    </lineage>
</organism>
<keyword evidence="1" id="KW-1133">Transmembrane helix</keyword>
<gene>
    <name evidence="3" type="ORF">H3Z74_14160</name>
</gene>
<feature type="transmembrane region" description="Helical" evidence="1">
    <location>
        <begin position="407"/>
        <end position="434"/>
    </location>
</feature>
<keyword evidence="1" id="KW-0472">Membrane</keyword>
<proteinExistence type="predicted"/>
<feature type="transmembrane region" description="Helical" evidence="1">
    <location>
        <begin position="191"/>
        <end position="214"/>
    </location>
</feature>
<keyword evidence="4" id="KW-1185">Reference proteome</keyword>
<name>A0A7H0LE29_9SPHN</name>
<dbReference type="Pfam" id="PF03413">
    <property type="entry name" value="PepSY"/>
    <property type="match status" value="1"/>
</dbReference>
<feature type="transmembrane region" description="Helical" evidence="1">
    <location>
        <begin position="144"/>
        <end position="165"/>
    </location>
</feature>
<dbReference type="InterPro" id="IPR025711">
    <property type="entry name" value="PepSY"/>
</dbReference>
<feature type="transmembrane region" description="Helical" evidence="1">
    <location>
        <begin position="366"/>
        <end position="387"/>
    </location>
</feature>
<sequence length="454" mass="49694">MSVKPPGTRWYNAVWRWHFYAALLCVPFVIWLALTGTIYTWKPQIEGWIDRPYDTLAVAPAASVEAQVAAALAAVPGARLHKYELPEGPGHAARVIVSTGKIQTRVYVDPATLHVLKQVGEEERFMRYIFRLHGELMAGNPGSYLVELAACWAIMMILTGLYLWWPRGATGLGGVLYPRLRQGRRLFWRDIHAVSGIWVSLLALGLITTGLPWAKAWGSYFKEVRAVTGTADGPVDWPTGAASVATPPAVTPPGERAMLDEHAEHMGMSMAHLAPRAGDLDRVVRAIMPLRIAPPVLVAPPADGAQAWTVTSDADNRPLRTQLTIDGRTGEVLARRDFDQRHWIDRAVGYGIAAHEGALFGIANQLLGTLAAVLLVTLAVSGTILWWRRRPVGLVGAPIPLSRPRFGALLISVVIVLGLLLPLFGASLIAVLMIERFALRRVPPARRWLGLRAV</sequence>
<accession>A0A7H0LE29</accession>
<dbReference type="PANTHER" id="PTHR34219">
    <property type="entry name" value="IRON-REGULATED INNER MEMBRANE PROTEIN-RELATED"/>
    <property type="match status" value="1"/>
</dbReference>
<feature type="domain" description="PepSY" evidence="2">
    <location>
        <begin position="63"/>
        <end position="118"/>
    </location>
</feature>
<dbReference type="Proteomes" id="UP000516148">
    <property type="component" value="Chromosome"/>
</dbReference>
<dbReference type="AlphaFoldDB" id="A0A7H0LE29"/>
<evidence type="ECO:0000259" key="2">
    <source>
        <dbReference type="Pfam" id="PF03413"/>
    </source>
</evidence>
<evidence type="ECO:0000313" key="4">
    <source>
        <dbReference type="Proteomes" id="UP000516148"/>
    </source>
</evidence>
<dbReference type="PANTHER" id="PTHR34219:SF1">
    <property type="entry name" value="PEPSY DOMAIN-CONTAINING PROTEIN"/>
    <property type="match status" value="1"/>
</dbReference>
<dbReference type="InterPro" id="IPR005625">
    <property type="entry name" value="PepSY-ass_TM"/>
</dbReference>
<reference evidence="3 4" key="1">
    <citation type="submission" date="2020-09" db="EMBL/GenBank/DDBJ databases">
        <title>Sphingomonas sp., a new species isolated from pork steak.</title>
        <authorList>
            <person name="Heidler von Heilborn D."/>
        </authorList>
    </citation>
    <scope>NUCLEOTIDE SEQUENCE [LARGE SCALE GENOMIC DNA]</scope>
    <source>
        <strain evidence="4">S8-3T</strain>
    </source>
</reference>
<keyword evidence="1" id="KW-0812">Transmembrane</keyword>
<evidence type="ECO:0000313" key="3">
    <source>
        <dbReference type="EMBL" id="QNQ07932.1"/>
    </source>
</evidence>
<dbReference type="Pfam" id="PF03929">
    <property type="entry name" value="PepSY_TM"/>
    <property type="match status" value="1"/>
</dbReference>
<dbReference type="KEGG" id="spap:H3Z74_14160"/>
<feature type="transmembrane region" description="Helical" evidence="1">
    <location>
        <begin position="20"/>
        <end position="41"/>
    </location>
</feature>
<protein>
    <submittedName>
        <fullName evidence="3">PepSY domain-containing protein</fullName>
    </submittedName>
</protein>